<feature type="region of interest" description="Disordered" evidence="3">
    <location>
        <begin position="1019"/>
        <end position="1052"/>
    </location>
</feature>
<feature type="region of interest" description="Disordered" evidence="3">
    <location>
        <begin position="781"/>
        <end position="839"/>
    </location>
</feature>
<dbReference type="SMART" id="SM00312">
    <property type="entry name" value="PX"/>
    <property type="match status" value="1"/>
</dbReference>
<reference evidence="6 7" key="1">
    <citation type="journal article" date="2021" name="Elife">
        <title>Chloroplast acquisition without the gene transfer in kleptoplastic sea slugs, Plakobranchus ocellatus.</title>
        <authorList>
            <person name="Maeda T."/>
            <person name="Takahashi S."/>
            <person name="Yoshida T."/>
            <person name="Shimamura S."/>
            <person name="Takaki Y."/>
            <person name="Nagai Y."/>
            <person name="Toyoda A."/>
            <person name="Suzuki Y."/>
            <person name="Arimoto A."/>
            <person name="Ishii H."/>
            <person name="Satoh N."/>
            <person name="Nishiyama T."/>
            <person name="Hasebe M."/>
            <person name="Maruyama T."/>
            <person name="Minagawa J."/>
            <person name="Obokata J."/>
            <person name="Shigenobu S."/>
        </authorList>
    </citation>
    <scope>NUCLEOTIDE SEQUENCE [LARGE SCALE GENOMIC DNA]</scope>
</reference>
<dbReference type="Proteomes" id="UP000762676">
    <property type="component" value="Unassembled WGS sequence"/>
</dbReference>
<feature type="compositionally biased region" description="Polar residues" evidence="3">
    <location>
        <begin position="526"/>
        <end position="536"/>
    </location>
</feature>
<dbReference type="PANTHER" id="PTHR15706">
    <property type="entry name" value="SH3 MULTIPLE DOMAIN"/>
    <property type="match status" value="1"/>
</dbReference>
<feature type="compositionally biased region" description="Polar residues" evidence="3">
    <location>
        <begin position="246"/>
        <end position="269"/>
    </location>
</feature>
<proteinExistence type="predicted"/>
<name>A0AAV4HH66_9GAST</name>
<dbReference type="AlphaFoldDB" id="A0AAV4HH66"/>
<feature type="compositionally biased region" description="Basic residues" evidence="3">
    <location>
        <begin position="1085"/>
        <end position="1095"/>
    </location>
</feature>
<keyword evidence="1" id="KW-0677">Repeat</keyword>
<feature type="region of interest" description="Disordered" evidence="3">
    <location>
        <begin position="246"/>
        <end position="288"/>
    </location>
</feature>
<dbReference type="GO" id="GO:0035091">
    <property type="term" value="F:phosphatidylinositol binding"/>
    <property type="evidence" value="ECO:0007669"/>
    <property type="project" value="InterPro"/>
</dbReference>
<evidence type="ECO:0000259" key="4">
    <source>
        <dbReference type="PROSITE" id="PS50158"/>
    </source>
</evidence>
<evidence type="ECO:0000313" key="6">
    <source>
        <dbReference type="EMBL" id="GFR96760.1"/>
    </source>
</evidence>
<evidence type="ECO:0000256" key="3">
    <source>
        <dbReference type="SAM" id="MobiDB-lite"/>
    </source>
</evidence>
<dbReference type="InterPro" id="IPR001683">
    <property type="entry name" value="PX_dom"/>
</dbReference>
<dbReference type="PROSITE" id="PS50158">
    <property type="entry name" value="ZF_CCHC"/>
    <property type="match status" value="1"/>
</dbReference>
<feature type="compositionally biased region" description="Low complexity" evidence="3">
    <location>
        <begin position="803"/>
        <end position="824"/>
    </location>
</feature>
<feature type="region of interest" description="Disordered" evidence="3">
    <location>
        <begin position="874"/>
        <end position="957"/>
    </location>
</feature>
<dbReference type="PANTHER" id="PTHR15706:SF2">
    <property type="entry name" value="SH3 AND PX DOMAIN-CONTAINING PROTEIN 2A"/>
    <property type="match status" value="1"/>
</dbReference>
<feature type="compositionally biased region" description="Low complexity" evidence="3">
    <location>
        <begin position="498"/>
        <end position="521"/>
    </location>
</feature>
<evidence type="ECO:0000313" key="7">
    <source>
        <dbReference type="Proteomes" id="UP000762676"/>
    </source>
</evidence>
<evidence type="ECO:0000256" key="1">
    <source>
        <dbReference type="ARBA" id="ARBA00022737"/>
    </source>
</evidence>
<evidence type="ECO:0000259" key="5">
    <source>
        <dbReference type="PROSITE" id="PS50195"/>
    </source>
</evidence>
<keyword evidence="7" id="KW-1185">Reference proteome</keyword>
<feature type="region of interest" description="Disordered" evidence="3">
    <location>
        <begin position="476"/>
        <end position="536"/>
    </location>
</feature>
<evidence type="ECO:0000256" key="2">
    <source>
        <dbReference type="PROSITE-ProRule" id="PRU00047"/>
    </source>
</evidence>
<feature type="region of interest" description="Disordered" evidence="3">
    <location>
        <begin position="754"/>
        <end position="773"/>
    </location>
</feature>
<gene>
    <name evidence="6" type="ORF">ElyMa_004459600</name>
</gene>
<feature type="domain" description="CCHC-type" evidence="4">
    <location>
        <begin position="1130"/>
        <end position="1145"/>
    </location>
</feature>
<dbReference type="InterPro" id="IPR001878">
    <property type="entry name" value="Znf_CCHC"/>
</dbReference>
<keyword evidence="2" id="KW-0862">Zinc</keyword>
<comment type="caution">
    <text evidence="6">The sequence shown here is derived from an EMBL/GenBank/DDBJ whole genome shotgun (WGS) entry which is preliminary data.</text>
</comment>
<dbReference type="InterPro" id="IPR051228">
    <property type="entry name" value="NADPH_Oxidase/PX-Domain"/>
</dbReference>
<sequence>MSVGEQGAGSLFFLGIRHSEDEDRVCFHIKQPQTQEHAMVLAQNNHSSVLEVPERVTVKTIEVIGAREDQSSKRGALKSHREDSLGRRGCPEYEIHTTWSNGEVTQIFMKYKQFQDLHHRVLNKFPEEKEKKQRTIPPFPGNYSLRSEPLKSQIESLNSYLSQLTKTPPHILECDILHTALRNGPVIRCLPPQAPPQPAMKSSVLSSHSGLQTVNPVPEENHIYAISSKRGSVCDNPAIRTSSMCSTDLSQMSSNNNSPANSRTSSPAPNLQMGGKAPKGGTVNSLPVQQHHGSNIELSLNQLLCLLNLDNYSDNLKEFSFKQILSMSIEDYSKAGLPVDAQVKLRTKLDQLKLTSCHGRNGIVTKSSGLHPLPQNQSQLPTSAPVAEAAAAAYQYPYIPVSPSQFTYLGPPGSSFAHHPLPQVLPYTSLAPTAMGQHTAVLATPLIPPLSTSNNQQHQQAPLLPLASVTSQFPQDLLASPDFPNSAASSPPASPRLGQESEQQSGSSGTIVGSSSNSPEGSSGGQATPSQLPYVPSVSSHSIVAGSNNGGQGLLAPGPLPMMSPPAAIAADTLALSEVKQLKGISHQQMHSLEESVVGDEDIQTGYQDLGNPSKAKSVSQHSVPVAAGSVPMIGNALSGVGAGEEPVMIMSGGPTPLLSGEMLLRTDGNPTPPLPPTVLSVSSQNSAVLANGYMADPPVPLQPSAAVLGRALHTLHRGIGGLSGYKVTAQPTHTTPGLHTVTKIPGLDHPSLGAAGAKNGNTGTGPGVNGNNPGLIPHPTPVIPPHHHSYMPPPVAGPPHQSNNNGNNSNIITSSSGASNGNTQLISHPPPAPPSHADANYPLALYPMMYAAHAASQHHQQRGIVTSVAGSSVMNSTQSNQSGHSPSPRGGDVCGGGIYKPHAGEALPSEPPSSADQRGSPTSQTPPHQQVGSVKAQSHPSGQHSSTPSPPLVQSSGTVKASFLPVGNVIASSSMLAAGNEPGPVGMRGNTGGGQMLPYCLVLSAQNGIFQHIYAHHPHQQAGGHHSQPPPPPPTFPNGLGPGAHPHAHDPFMRPIAAAPQFTAGGQVPPNFYGNSVYPPPHLHNQHHFQHQHHQLPNNNCSSHQGRNTNSPAGANSSAASQLQGKAFCCNCGQPGHRAADCKESTMENMSNSYRLNFEPKADPQ</sequence>
<keyword evidence="2" id="KW-0863">Zinc-finger</keyword>
<keyword evidence="2" id="KW-0479">Metal-binding</keyword>
<dbReference type="GO" id="GO:0008270">
    <property type="term" value="F:zinc ion binding"/>
    <property type="evidence" value="ECO:0007669"/>
    <property type="project" value="UniProtKB-KW"/>
</dbReference>
<accession>A0AAV4HH66</accession>
<feature type="compositionally biased region" description="Low complexity" evidence="3">
    <location>
        <begin position="1109"/>
        <end position="1120"/>
    </location>
</feature>
<feature type="region of interest" description="Disordered" evidence="3">
    <location>
        <begin position="1082"/>
        <end position="1120"/>
    </location>
</feature>
<dbReference type="SUPFAM" id="SSF64268">
    <property type="entry name" value="PX domain"/>
    <property type="match status" value="1"/>
</dbReference>
<dbReference type="InterPro" id="IPR036871">
    <property type="entry name" value="PX_dom_sf"/>
</dbReference>
<feature type="compositionally biased region" description="Polar residues" evidence="3">
    <location>
        <begin position="874"/>
        <end position="886"/>
    </location>
</feature>
<dbReference type="GO" id="GO:0003676">
    <property type="term" value="F:nucleic acid binding"/>
    <property type="evidence" value="ECO:0007669"/>
    <property type="project" value="InterPro"/>
</dbReference>
<dbReference type="PROSITE" id="PS50195">
    <property type="entry name" value="PX"/>
    <property type="match status" value="1"/>
</dbReference>
<feature type="compositionally biased region" description="Polar residues" evidence="3">
    <location>
        <begin position="913"/>
        <end position="957"/>
    </location>
</feature>
<organism evidence="6 7">
    <name type="scientific">Elysia marginata</name>
    <dbReference type="NCBI Taxonomy" id="1093978"/>
    <lineage>
        <taxon>Eukaryota</taxon>
        <taxon>Metazoa</taxon>
        <taxon>Spiralia</taxon>
        <taxon>Lophotrochozoa</taxon>
        <taxon>Mollusca</taxon>
        <taxon>Gastropoda</taxon>
        <taxon>Heterobranchia</taxon>
        <taxon>Euthyneura</taxon>
        <taxon>Panpulmonata</taxon>
        <taxon>Sacoglossa</taxon>
        <taxon>Placobranchoidea</taxon>
        <taxon>Plakobranchidae</taxon>
        <taxon>Elysia</taxon>
    </lineage>
</organism>
<feature type="compositionally biased region" description="Low complexity" evidence="3">
    <location>
        <begin position="479"/>
        <end position="491"/>
    </location>
</feature>
<dbReference type="EMBL" id="BMAT01009017">
    <property type="protein sequence ID" value="GFR96760.1"/>
    <property type="molecule type" value="Genomic_DNA"/>
</dbReference>
<feature type="domain" description="PX" evidence="5">
    <location>
        <begin position="71"/>
        <end position="188"/>
    </location>
</feature>
<dbReference type="Pfam" id="PF00787">
    <property type="entry name" value="PX"/>
    <property type="match status" value="1"/>
</dbReference>
<dbReference type="Gene3D" id="3.30.1520.10">
    <property type="entry name" value="Phox-like domain"/>
    <property type="match status" value="1"/>
</dbReference>
<protein>
    <submittedName>
        <fullName evidence="6">SH3 and PX domain-containing protein 2A</fullName>
    </submittedName>
</protein>